<dbReference type="Proteomes" id="UP001178461">
    <property type="component" value="Chromosome 1"/>
</dbReference>
<name>A0AA35JS02_9SAUR</name>
<protein>
    <submittedName>
        <fullName evidence="1">Uncharacterized protein</fullName>
    </submittedName>
</protein>
<dbReference type="AlphaFoldDB" id="A0AA35JS02"/>
<organism evidence="1 2">
    <name type="scientific">Podarcis lilfordi</name>
    <name type="common">Lilford's wall lizard</name>
    <dbReference type="NCBI Taxonomy" id="74358"/>
    <lineage>
        <taxon>Eukaryota</taxon>
        <taxon>Metazoa</taxon>
        <taxon>Chordata</taxon>
        <taxon>Craniata</taxon>
        <taxon>Vertebrata</taxon>
        <taxon>Euteleostomi</taxon>
        <taxon>Lepidosauria</taxon>
        <taxon>Squamata</taxon>
        <taxon>Bifurcata</taxon>
        <taxon>Unidentata</taxon>
        <taxon>Episquamata</taxon>
        <taxon>Laterata</taxon>
        <taxon>Lacertibaenia</taxon>
        <taxon>Lacertidae</taxon>
        <taxon>Podarcis</taxon>
    </lineage>
</organism>
<accession>A0AA35JS02</accession>
<feature type="non-terminal residue" evidence="1">
    <location>
        <position position="1"/>
    </location>
</feature>
<proteinExistence type="predicted"/>
<dbReference type="EMBL" id="OX395126">
    <property type="protein sequence ID" value="CAI5764037.1"/>
    <property type="molecule type" value="Genomic_DNA"/>
</dbReference>
<reference evidence="1" key="1">
    <citation type="submission" date="2022-12" db="EMBL/GenBank/DDBJ databases">
        <authorList>
            <person name="Alioto T."/>
            <person name="Alioto T."/>
            <person name="Gomez Garrido J."/>
        </authorList>
    </citation>
    <scope>NUCLEOTIDE SEQUENCE</scope>
</reference>
<sequence length="55" mass="6355">TLTHHQQNAIQVHTGENADNYRQGGQTTKFIIHLWSMSNQDRDVAQAETPRMLHK</sequence>
<evidence type="ECO:0000313" key="2">
    <source>
        <dbReference type="Proteomes" id="UP001178461"/>
    </source>
</evidence>
<evidence type="ECO:0000313" key="1">
    <source>
        <dbReference type="EMBL" id="CAI5764037.1"/>
    </source>
</evidence>
<keyword evidence="2" id="KW-1185">Reference proteome</keyword>
<gene>
    <name evidence="1" type="ORF">PODLI_1B028236</name>
</gene>